<dbReference type="EMBL" id="CP062176">
    <property type="protein sequence ID" value="WXK38558.1"/>
    <property type="molecule type" value="Genomic_DNA"/>
</dbReference>
<protein>
    <submittedName>
        <fullName evidence="2">Divalent-cation tolerance protein CutA</fullName>
    </submittedName>
</protein>
<evidence type="ECO:0000313" key="2">
    <source>
        <dbReference type="EMBL" id="WXK38558.1"/>
    </source>
</evidence>
<dbReference type="RefSeq" id="WP_237070141.1">
    <property type="nucleotide sequence ID" value="NZ_CP062176.1"/>
</dbReference>
<dbReference type="InterPro" id="IPR004323">
    <property type="entry name" value="Ion_tolerance_CutA"/>
</dbReference>
<name>A0ABZ2PTY7_9BURK</name>
<dbReference type="PANTHER" id="PTHR23419:SF8">
    <property type="entry name" value="FI09726P"/>
    <property type="match status" value="1"/>
</dbReference>
<proteinExistence type="inferred from homology"/>
<sequence length="116" mass="12666">MMPEERVSSTIILMLTTLPDAQAAATLARAVLDARLAACVTQLAPSHSVYHWQGGLEHADEVPLLFKTTVARALDLEKFIAANHPYQTPEILSWSAASSPAYALWVDTETSRPIHV</sequence>
<keyword evidence="3" id="KW-1185">Reference proteome</keyword>
<dbReference type="PANTHER" id="PTHR23419">
    <property type="entry name" value="DIVALENT CATION TOLERANCE CUTA-RELATED"/>
    <property type="match status" value="1"/>
</dbReference>
<dbReference type="Proteomes" id="UP001493153">
    <property type="component" value="Chromosome"/>
</dbReference>
<accession>A0ABZ2PTY7</accession>
<evidence type="ECO:0000256" key="1">
    <source>
        <dbReference type="ARBA" id="ARBA00010169"/>
    </source>
</evidence>
<organism evidence="2 3">
    <name type="scientific">Mycetohabitans rhizoxinica</name>
    <dbReference type="NCBI Taxonomy" id="412963"/>
    <lineage>
        <taxon>Bacteria</taxon>
        <taxon>Pseudomonadati</taxon>
        <taxon>Pseudomonadota</taxon>
        <taxon>Betaproteobacteria</taxon>
        <taxon>Burkholderiales</taxon>
        <taxon>Burkholderiaceae</taxon>
        <taxon>Mycetohabitans</taxon>
    </lineage>
</organism>
<dbReference type="SUPFAM" id="SSF54913">
    <property type="entry name" value="GlnB-like"/>
    <property type="match status" value="1"/>
</dbReference>
<evidence type="ECO:0000313" key="3">
    <source>
        <dbReference type="Proteomes" id="UP001493153"/>
    </source>
</evidence>
<dbReference type="Pfam" id="PF03091">
    <property type="entry name" value="CutA1"/>
    <property type="match status" value="1"/>
</dbReference>
<dbReference type="InterPro" id="IPR011322">
    <property type="entry name" value="N-reg_PII-like_a/b"/>
</dbReference>
<dbReference type="InterPro" id="IPR015867">
    <property type="entry name" value="N-reg_PII/ATP_PRibTrfase_C"/>
</dbReference>
<dbReference type="Gene3D" id="3.30.70.120">
    <property type="match status" value="1"/>
</dbReference>
<gene>
    <name evidence="2" type="ORF">IHE29_04405</name>
</gene>
<reference evidence="2 3" key="1">
    <citation type="submission" date="2020-09" db="EMBL/GenBank/DDBJ databases">
        <title>Genome sequences of Mycetohabitans spp.</title>
        <authorList>
            <person name="Carter M.E."/>
            <person name="Carpenter S.C.D."/>
            <person name="Bogdanove A.J."/>
        </authorList>
    </citation>
    <scope>NUCLEOTIDE SEQUENCE [LARGE SCALE GENOMIC DNA]</scope>
    <source>
        <strain evidence="2 3">B12</strain>
    </source>
</reference>
<comment type="similarity">
    <text evidence="1">Belongs to the CutA family.</text>
</comment>